<dbReference type="GO" id="GO:0016020">
    <property type="term" value="C:membrane"/>
    <property type="evidence" value="ECO:0007669"/>
    <property type="project" value="UniProtKB-SubCell"/>
</dbReference>
<dbReference type="EC" id="2.3.1.225" evidence="10"/>
<dbReference type="EMBL" id="JMSN01000001">
    <property type="protein sequence ID" value="KDN53573.1"/>
    <property type="molecule type" value="Genomic_DNA"/>
</dbReference>
<feature type="region of interest" description="Disordered" evidence="11">
    <location>
        <begin position="478"/>
        <end position="575"/>
    </location>
</feature>
<keyword evidence="2 10" id="KW-0808">Transferase</keyword>
<evidence type="ECO:0000256" key="1">
    <source>
        <dbReference type="ARBA" id="ARBA00004141"/>
    </source>
</evidence>
<dbReference type="Proteomes" id="UP000027361">
    <property type="component" value="Unassembled WGS sequence"/>
</dbReference>
<dbReference type="OrthoDB" id="331948at2759"/>
<organism evidence="13 14">
    <name type="scientific">Tilletiaria anomala (strain ATCC 24038 / CBS 436.72 / UBC 951)</name>
    <dbReference type="NCBI Taxonomy" id="1037660"/>
    <lineage>
        <taxon>Eukaryota</taxon>
        <taxon>Fungi</taxon>
        <taxon>Dikarya</taxon>
        <taxon>Basidiomycota</taxon>
        <taxon>Ustilaginomycotina</taxon>
        <taxon>Exobasidiomycetes</taxon>
        <taxon>Georgefischeriales</taxon>
        <taxon>Tilletiariaceae</taxon>
        <taxon>Tilletiaria</taxon>
    </lineage>
</organism>
<accession>A0A066WLV1</accession>
<keyword evidence="7" id="KW-0449">Lipoprotein</keyword>
<feature type="transmembrane region" description="Helical" evidence="10">
    <location>
        <begin position="96"/>
        <end position="113"/>
    </location>
</feature>
<dbReference type="Pfam" id="PF01529">
    <property type="entry name" value="DHHC"/>
    <property type="match status" value="1"/>
</dbReference>
<evidence type="ECO:0000256" key="11">
    <source>
        <dbReference type="SAM" id="MobiDB-lite"/>
    </source>
</evidence>
<comment type="subcellular location">
    <subcellularLocation>
        <location evidence="1">Membrane</location>
        <topology evidence="1">Multi-pass membrane protein</topology>
    </subcellularLocation>
</comment>
<dbReference type="GO" id="GO:0019706">
    <property type="term" value="F:protein-cysteine S-palmitoyltransferase activity"/>
    <property type="evidence" value="ECO:0007669"/>
    <property type="project" value="UniProtKB-EC"/>
</dbReference>
<keyword evidence="14" id="KW-1185">Reference proteome</keyword>
<comment type="catalytic activity">
    <reaction evidence="9 10">
        <text>L-cysteinyl-[protein] + hexadecanoyl-CoA = S-hexadecanoyl-L-cysteinyl-[protein] + CoA</text>
        <dbReference type="Rhea" id="RHEA:36683"/>
        <dbReference type="Rhea" id="RHEA-COMP:10131"/>
        <dbReference type="Rhea" id="RHEA-COMP:11032"/>
        <dbReference type="ChEBI" id="CHEBI:29950"/>
        <dbReference type="ChEBI" id="CHEBI:57287"/>
        <dbReference type="ChEBI" id="CHEBI:57379"/>
        <dbReference type="ChEBI" id="CHEBI:74151"/>
        <dbReference type="EC" id="2.3.1.225"/>
    </reaction>
</comment>
<dbReference type="InterPro" id="IPR039859">
    <property type="entry name" value="PFA4/ZDH16/20/ERF2-like"/>
</dbReference>
<dbReference type="AlphaFoldDB" id="A0A066WLV1"/>
<evidence type="ECO:0000256" key="5">
    <source>
        <dbReference type="ARBA" id="ARBA00023136"/>
    </source>
</evidence>
<feature type="transmembrane region" description="Helical" evidence="10">
    <location>
        <begin position="54"/>
        <end position="75"/>
    </location>
</feature>
<evidence type="ECO:0000256" key="4">
    <source>
        <dbReference type="ARBA" id="ARBA00022989"/>
    </source>
</evidence>
<comment type="caution">
    <text evidence="13">The sequence shown here is derived from an EMBL/GenBank/DDBJ whole genome shotgun (WGS) entry which is preliminary data.</text>
</comment>
<dbReference type="RefSeq" id="XP_013246356.1">
    <property type="nucleotide sequence ID" value="XM_013390902.1"/>
</dbReference>
<keyword evidence="6" id="KW-0564">Palmitate</keyword>
<evidence type="ECO:0000256" key="3">
    <source>
        <dbReference type="ARBA" id="ARBA00022692"/>
    </source>
</evidence>
<proteinExistence type="inferred from homology"/>
<feature type="transmembrane region" description="Helical" evidence="10">
    <location>
        <begin position="255"/>
        <end position="284"/>
    </location>
</feature>
<comment type="domain">
    <text evidence="10">The DHHC domain is required for palmitoyltransferase activity.</text>
</comment>
<keyword evidence="3 10" id="KW-0812">Transmembrane</keyword>
<dbReference type="OMA" id="SAHGDEC"/>
<evidence type="ECO:0000256" key="7">
    <source>
        <dbReference type="ARBA" id="ARBA00023288"/>
    </source>
</evidence>
<feature type="compositionally biased region" description="Acidic residues" evidence="11">
    <location>
        <begin position="495"/>
        <end position="509"/>
    </location>
</feature>
<keyword evidence="8 10" id="KW-0012">Acyltransferase</keyword>
<reference evidence="13 14" key="1">
    <citation type="submission" date="2014-05" db="EMBL/GenBank/DDBJ databases">
        <title>Draft genome sequence of a rare smut relative, Tilletiaria anomala UBC 951.</title>
        <authorList>
            <consortium name="DOE Joint Genome Institute"/>
            <person name="Toome M."/>
            <person name="Kuo A."/>
            <person name="Henrissat B."/>
            <person name="Lipzen A."/>
            <person name="Tritt A."/>
            <person name="Yoshinaga Y."/>
            <person name="Zane M."/>
            <person name="Barry K."/>
            <person name="Grigoriev I.V."/>
            <person name="Spatafora J.W."/>
            <person name="Aimea M.C."/>
        </authorList>
    </citation>
    <scope>NUCLEOTIDE SEQUENCE [LARGE SCALE GENOMIC DNA]</scope>
    <source>
        <strain evidence="13 14">UBC 951</strain>
    </source>
</reference>
<protein>
    <recommendedName>
        <fullName evidence="10">Palmitoyltransferase</fullName>
        <ecNumber evidence="10">2.3.1.225</ecNumber>
    </recommendedName>
</protein>
<evidence type="ECO:0000256" key="6">
    <source>
        <dbReference type="ARBA" id="ARBA00023139"/>
    </source>
</evidence>
<feature type="domain" description="Palmitoyltransferase DHHC" evidence="12">
    <location>
        <begin position="169"/>
        <end position="296"/>
    </location>
</feature>
<evidence type="ECO:0000256" key="9">
    <source>
        <dbReference type="ARBA" id="ARBA00048048"/>
    </source>
</evidence>
<dbReference type="InParanoid" id="A0A066WLV1"/>
<gene>
    <name evidence="13" type="ORF">K437DRAFT_2555</name>
</gene>
<evidence type="ECO:0000259" key="12">
    <source>
        <dbReference type="Pfam" id="PF01529"/>
    </source>
</evidence>
<dbReference type="STRING" id="1037660.A0A066WLV1"/>
<dbReference type="PANTHER" id="PTHR12246">
    <property type="entry name" value="PALMITOYLTRANSFERASE ZDHHC16"/>
    <property type="match status" value="1"/>
</dbReference>
<keyword evidence="4 10" id="KW-1133">Transmembrane helix</keyword>
<feature type="region of interest" description="Disordered" evidence="11">
    <location>
        <begin position="391"/>
        <end position="438"/>
    </location>
</feature>
<dbReference type="InterPro" id="IPR001594">
    <property type="entry name" value="Palmitoyltrfase_DHHC"/>
</dbReference>
<keyword evidence="5 10" id="KW-0472">Membrane</keyword>
<dbReference type="HOGENOM" id="CLU_027721_9_0_1"/>
<feature type="compositionally biased region" description="Basic and acidic residues" evidence="11">
    <location>
        <begin position="415"/>
        <end position="438"/>
    </location>
</feature>
<feature type="compositionally biased region" description="Basic and acidic residues" evidence="11">
    <location>
        <begin position="546"/>
        <end position="558"/>
    </location>
</feature>
<feature type="transmembrane region" description="Helical" evidence="10">
    <location>
        <begin position="219"/>
        <end position="243"/>
    </location>
</feature>
<evidence type="ECO:0000256" key="8">
    <source>
        <dbReference type="ARBA" id="ARBA00023315"/>
    </source>
</evidence>
<sequence>MSSAGTGAVLVDCDAIMSDSQAATQKGQQSTPVGCIDDKELRKQRAPLKFSEKIWVGGTLTLITFLGLSVQLLLLDYYLKSKHRILITLGDMCWKILLPFNIGLSCIYFNYFLCVTSSPGRVPKGWSPPTLPQALSEQVLAVEDQVEEDDKPLLVRKHQQQRPPIRPSQPRYCRHCKAYKPPRAHHCKTCRSCTLRMDHHCPWLANCVGHNNYPHFLRFLYSVCVTCSAHLVLITCIALDYWGQTTSGYFRPPTTAVTVLCILNYIFCGITLLLVGVFTMWHIWLLCNNMTTVESAETDKVETMVRRGRLARGRDLIDFPFTLSPFWRNITVVLGPTPVHWFFMPGRKACDGDGLSYETCSQVEPHKQYDWPPKDPLKTLEHDYMRQKAGRREYEAAVTGGQNGWHGLSSSGSKQRAESMHQRRQRVHDVGGGELPTAHDAEQIEPELEGARSSALQCPSQSHHYNYSVSPWHPDFGLHRDDYDADEGRRSSDTSTDEDGEDEDADLGEENERQSLWPSMEGSRAPRPYPTSAFPIGEPTGDSDSSSERDGLSAHGDECLADGMRSRVRRGSEGYEVQPKQFDLAYEYEQTLLENQMMREHFLAQECEMHGLAADGPDAQDGGGARRTQTLLLPSEVLRQRAQQHDAHVHAPTP</sequence>
<evidence type="ECO:0000313" key="14">
    <source>
        <dbReference type="Proteomes" id="UP000027361"/>
    </source>
</evidence>
<evidence type="ECO:0000313" key="13">
    <source>
        <dbReference type="EMBL" id="KDN53573.1"/>
    </source>
</evidence>
<evidence type="ECO:0000256" key="2">
    <source>
        <dbReference type="ARBA" id="ARBA00022679"/>
    </source>
</evidence>
<name>A0A066WLV1_TILAU</name>
<comment type="similarity">
    <text evidence="10">Belongs to the DHHC palmitoyltransferase family.</text>
</comment>
<feature type="compositionally biased region" description="Basic and acidic residues" evidence="11">
    <location>
        <begin position="478"/>
        <end position="492"/>
    </location>
</feature>
<dbReference type="GeneID" id="25264170"/>
<evidence type="ECO:0000256" key="10">
    <source>
        <dbReference type="RuleBase" id="RU079119"/>
    </source>
</evidence>
<dbReference type="PROSITE" id="PS50216">
    <property type="entry name" value="DHHC"/>
    <property type="match status" value="1"/>
</dbReference>